<keyword evidence="3" id="KW-1185">Reference proteome</keyword>
<organism evidence="2 3">
    <name type="scientific">Nocardia veterana</name>
    <dbReference type="NCBI Taxonomy" id="132249"/>
    <lineage>
        <taxon>Bacteria</taxon>
        <taxon>Bacillati</taxon>
        <taxon>Actinomycetota</taxon>
        <taxon>Actinomycetes</taxon>
        <taxon>Mycobacteriales</taxon>
        <taxon>Nocardiaceae</taxon>
        <taxon>Nocardia</taxon>
    </lineage>
</organism>
<evidence type="ECO:0000313" key="3">
    <source>
        <dbReference type="Proteomes" id="UP000523447"/>
    </source>
</evidence>
<dbReference type="EMBL" id="JAAXPE010000033">
    <property type="protein sequence ID" value="NKY88710.1"/>
    <property type="molecule type" value="Genomic_DNA"/>
</dbReference>
<keyword evidence="1" id="KW-0812">Transmembrane</keyword>
<dbReference type="Proteomes" id="UP000523447">
    <property type="component" value="Unassembled WGS sequence"/>
</dbReference>
<feature type="transmembrane region" description="Helical" evidence="1">
    <location>
        <begin position="26"/>
        <end position="45"/>
    </location>
</feature>
<comment type="caution">
    <text evidence="2">The sequence shown here is derived from an EMBL/GenBank/DDBJ whole genome shotgun (WGS) entry which is preliminary data.</text>
</comment>
<proteinExistence type="predicted"/>
<evidence type="ECO:0000256" key="1">
    <source>
        <dbReference type="SAM" id="Phobius"/>
    </source>
</evidence>
<dbReference type="AlphaFoldDB" id="A0A7X6M1W6"/>
<reference evidence="2 3" key="1">
    <citation type="submission" date="2020-04" db="EMBL/GenBank/DDBJ databases">
        <title>MicrobeNet Type strains.</title>
        <authorList>
            <person name="Nicholson A.C."/>
        </authorList>
    </citation>
    <scope>NUCLEOTIDE SEQUENCE [LARGE SCALE GENOMIC DNA]</scope>
    <source>
        <strain evidence="2 3">DSM 44445</strain>
    </source>
</reference>
<evidence type="ECO:0000313" key="2">
    <source>
        <dbReference type="EMBL" id="NKY88710.1"/>
    </source>
</evidence>
<dbReference type="RefSeq" id="WP_157171360.1">
    <property type="nucleotide sequence ID" value="NZ_CAWPHS010000027.1"/>
</dbReference>
<keyword evidence="1" id="KW-1133">Transmembrane helix</keyword>
<protein>
    <submittedName>
        <fullName evidence="2">Uncharacterized protein</fullName>
    </submittedName>
</protein>
<keyword evidence="1" id="KW-0472">Membrane</keyword>
<name>A0A7X6M1W6_9NOCA</name>
<accession>A0A7X6M1W6</accession>
<gene>
    <name evidence="2" type="ORF">HGA07_24200</name>
</gene>
<sequence length="46" mass="4975">MRMSGVATRRPPIRVADCYGSTRSALGIWAVWIASMIALTVALLVL</sequence>